<gene>
    <name evidence="2" type="ORF">ABT58_03060</name>
</gene>
<evidence type="ECO:0000313" key="3">
    <source>
        <dbReference type="Proteomes" id="UP000036426"/>
    </source>
</evidence>
<evidence type="ECO:0000256" key="1">
    <source>
        <dbReference type="SAM" id="Phobius"/>
    </source>
</evidence>
<name>A0A0J1GRX8_9GAMM</name>
<accession>A0A0J1GRX8</accession>
<dbReference type="OrthoDB" id="6386446at2"/>
<comment type="caution">
    <text evidence="2">The sequence shown here is derived from an EMBL/GenBank/DDBJ whole genome shotgun (WGS) entry which is preliminary data.</text>
</comment>
<dbReference type="Proteomes" id="UP000036426">
    <property type="component" value="Unassembled WGS sequence"/>
</dbReference>
<protein>
    <submittedName>
        <fullName evidence="2">Uncharacterized protein</fullName>
    </submittedName>
</protein>
<organism evidence="2 3">
    <name type="scientific">Photobacterium aphoticum</name>
    <dbReference type="NCBI Taxonomy" id="754436"/>
    <lineage>
        <taxon>Bacteria</taxon>
        <taxon>Pseudomonadati</taxon>
        <taxon>Pseudomonadota</taxon>
        <taxon>Gammaproteobacteria</taxon>
        <taxon>Vibrionales</taxon>
        <taxon>Vibrionaceae</taxon>
        <taxon>Photobacterium</taxon>
    </lineage>
</organism>
<feature type="transmembrane region" description="Helical" evidence="1">
    <location>
        <begin position="6"/>
        <end position="31"/>
    </location>
</feature>
<dbReference type="AlphaFoldDB" id="A0A0J1GRX8"/>
<sequence length="124" mass="14284">MINDDIAIVLAVIWGIGVVFGIIQAIVFYFTTIRRLEKQFRQEGIERLDWDGVGLRIPGYAMILCLSPKRINDNNYSLLPVSATRRLATRTDRLMAKVLYINFFICLILLFVITVFTDFVESYS</sequence>
<feature type="transmembrane region" description="Helical" evidence="1">
    <location>
        <begin position="94"/>
        <end position="116"/>
    </location>
</feature>
<keyword evidence="1" id="KW-0812">Transmembrane</keyword>
<keyword evidence="3" id="KW-1185">Reference proteome</keyword>
<evidence type="ECO:0000313" key="2">
    <source>
        <dbReference type="EMBL" id="KLV02503.1"/>
    </source>
</evidence>
<keyword evidence="1" id="KW-0472">Membrane</keyword>
<keyword evidence="1" id="KW-1133">Transmembrane helix</keyword>
<reference evidence="2 3" key="1">
    <citation type="submission" date="2015-05" db="EMBL/GenBank/DDBJ databases">
        <title>Photobacterium galathea sp. nov.</title>
        <authorList>
            <person name="Machado H."/>
            <person name="Gram L."/>
        </authorList>
    </citation>
    <scope>NUCLEOTIDE SEQUENCE [LARGE SCALE GENOMIC DNA]</scope>
    <source>
        <strain evidence="2 3">DSM 25995</strain>
    </source>
</reference>
<dbReference type="EMBL" id="LDOV01000006">
    <property type="protein sequence ID" value="KLV02503.1"/>
    <property type="molecule type" value="Genomic_DNA"/>
</dbReference>
<proteinExistence type="predicted"/>
<dbReference type="PATRIC" id="fig|754436.4.peg.647"/>
<dbReference type="RefSeq" id="WP_047872894.1">
    <property type="nucleotide sequence ID" value="NZ_BMYC01000027.1"/>
</dbReference>